<protein>
    <recommendedName>
        <fullName evidence="1">Transcription regulator AsnC/Lrp ligand binding domain-containing protein</fullName>
    </recommendedName>
</protein>
<dbReference type="Proteomes" id="UP000178417">
    <property type="component" value="Unassembled WGS sequence"/>
</dbReference>
<evidence type="ECO:0000259" key="1">
    <source>
        <dbReference type="Pfam" id="PF01037"/>
    </source>
</evidence>
<dbReference type="Gene3D" id="3.30.70.920">
    <property type="match status" value="1"/>
</dbReference>
<dbReference type="InterPro" id="IPR011008">
    <property type="entry name" value="Dimeric_a/b-barrel"/>
</dbReference>
<reference evidence="2 3" key="1">
    <citation type="journal article" date="2016" name="Nat. Commun.">
        <title>Thousands of microbial genomes shed light on interconnected biogeochemical processes in an aquifer system.</title>
        <authorList>
            <person name="Anantharaman K."/>
            <person name="Brown C.T."/>
            <person name="Hug L.A."/>
            <person name="Sharon I."/>
            <person name="Castelle C.J."/>
            <person name="Probst A.J."/>
            <person name="Thomas B.C."/>
            <person name="Singh A."/>
            <person name="Wilkins M.J."/>
            <person name="Karaoz U."/>
            <person name="Brodie E.L."/>
            <person name="Williams K.H."/>
            <person name="Hubbard S.S."/>
            <person name="Banfield J.F."/>
        </authorList>
    </citation>
    <scope>NUCLEOTIDE SEQUENCE [LARGE SCALE GENOMIC DNA]</scope>
</reference>
<sequence>MPTSAYILIECVPGKSSELVNFIKEIAEVKTTHQVTGPYDIIIFVEAEDLRKIGENVLKKIQSTGFVSRTLTCVTVDRD</sequence>
<dbReference type="SUPFAM" id="SSF54909">
    <property type="entry name" value="Dimeric alpha+beta barrel"/>
    <property type="match status" value="1"/>
</dbReference>
<evidence type="ECO:0000313" key="3">
    <source>
        <dbReference type="Proteomes" id="UP000178417"/>
    </source>
</evidence>
<name>A0A1F4SUR9_UNCSA</name>
<dbReference type="STRING" id="1802579.A2310_06520"/>
<dbReference type="EMBL" id="MEUB01000011">
    <property type="protein sequence ID" value="OGC24182.1"/>
    <property type="molecule type" value="Genomic_DNA"/>
</dbReference>
<dbReference type="Pfam" id="PF01037">
    <property type="entry name" value="AsnC_trans_reg"/>
    <property type="match status" value="1"/>
</dbReference>
<dbReference type="InterPro" id="IPR019887">
    <property type="entry name" value="Tscrpt_reg_AsnC/Lrp_C"/>
</dbReference>
<dbReference type="AlphaFoldDB" id="A0A1F4SUR9"/>
<gene>
    <name evidence="2" type="ORF">A2310_06520</name>
</gene>
<organism evidence="2 3">
    <name type="scientific">candidate division WOR-1 bacterium RIFOXYB2_FULL_37_13</name>
    <dbReference type="NCBI Taxonomy" id="1802579"/>
    <lineage>
        <taxon>Bacteria</taxon>
        <taxon>Bacillati</taxon>
        <taxon>Saganbacteria</taxon>
    </lineage>
</organism>
<accession>A0A1F4SUR9</accession>
<comment type="caution">
    <text evidence="2">The sequence shown here is derived from an EMBL/GenBank/DDBJ whole genome shotgun (WGS) entry which is preliminary data.</text>
</comment>
<proteinExistence type="predicted"/>
<evidence type="ECO:0000313" key="2">
    <source>
        <dbReference type="EMBL" id="OGC24182.1"/>
    </source>
</evidence>
<feature type="domain" description="Transcription regulator AsnC/Lrp ligand binding" evidence="1">
    <location>
        <begin position="7"/>
        <end position="75"/>
    </location>
</feature>